<evidence type="ECO:0000256" key="13">
    <source>
        <dbReference type="ARBA" id="ARBA00038359"/>
    </source>
</evidence>
<evidence type="ECO:0000256" key="9">
    <source>
        <dbReference type="ARBA" id="ARBA00022989"/>
    </source>
</evidence>
<sequence>MFLYRVFVVVLLASAFCFTANADSVTDALSKIPPCGIQCIAEKAPLIGCGLLDLQCQCTSQNSTQILQPCLLEQCTFDETFEILRIQATLCHRPHNSYTTGFKITAYVTGIVPVIAVSMRFVSRWLGGNKFWWDDWLHLVSAVLCVPLTTVLLLNTKAGIGKHLWDLSYDRAVEISKLTYIATILWGFSLLILKYSIMCLYLRIFPNVWLKRGIFVFMAFSACFTLPLIALAAFQCNPIKAAWDLEAAKTAKCIDYVTVLYLSVVYEIIAEVVLFGLPLPIVFKLQMKTSKKIQLCVFFGLGVFVIGLSIARAPFLKGVVDLSDQTYTVTGTAIIGFVSSGVSHVCAAVPTVRALTRYVLNGFKHETKAGSSYAQDNSYESRTKRSYKSLEGSKKSKNAASNYSGDTLRASNLGKGSIDAPDPYRISAVQDAEAVNSFVELQPVETFVTKHTKPGGGQAVVGAPGHPTGTLTVREISADLASDEEVLVKDYLK</sequence>
<evidence type="ECO:0000256" key="11">
    <source>
        <dbReference type="ARBA" id="ARBA00023157"/>
    </source>
</evidence>
<keyword evidence="8 17" id="KW-0732">Signal</keyword>
<keyword evidence="14" id="KW-0479">Metal-binding</keyword>
<feature type="transmembrane region" description="Helical" evidence="16">
    <location>
        <begin position="178"/>
        <end position="202"/>
    </location>
</feature>
<evidence type="ECO:0000256" key="10">
    <source>
        <dbReference type="ARBA" id="ARBA00023136"/>
    </source>
</evidence>
<dbReference type="PROSITE" id="PS52012">
    <property type="entry name" value="CFEM"/>
    <property type="match status" value="1"/>
</dbReference>
<feature type="disulfide bond" evidence="14">
    <location>
        <begin position="35"/>
        <end position="75"/>
    </location>
</feature>
<keyword evidence="10 16" id="KW-0472">Membrane</keyword>
<feature type="transmembrane region" description="Helical" evidence="16">
    <location>
        <begin position="214"/>
        <end position="234"/>
    </location>
</feature>
<evidence type="ECO:0000259" key="18">
    <source>
        <dbReference type="PROSITE" id="PS52012"/>
    </source>
</evidence>
<feature type="domain" description="CFEM" evidence="18">
    <location>
        <begin position="4"/>
        <end position="119"/>
    </location>
</feature>
<feature type="disulfide bond" evidence="14">
    <location>
        <begin position="39"/>
        <end position="70"/>
    </location>
</feature>
<evidence type="ECO:0000256" key="5">
    <source>
        <dbReference type="ARBA" id="ARBA00022525"/>
    </source>
</evidence>
<evidence type="ECO:0000313" key="20">
    <source>
        <dbReference type="Proteomes" id="UP000801428"/>
    </source>
</evidence>
<dbReference type="GO" id="GO:0046872">
    <property type="term" value="F:metal ion binding"/>
    <property type="evidence" value="ECO:0007669"/>
    <property type="project" value="UniProtKB-UniRule"/>
</dbReference>
<evidence type="ECO:0000256" key="6">
    <source>
        <dbReference type="ARBA" id="ARBA00022622"/>
    </source>
</evidence>
<evidence type="ECO:0000313" key="19">
    <source>
        <dbReference type="EMBL" id="KAF3005701.1"/>
    </source>
</evidence>
<feature type="transmembrane region" description="Helical" evidence="16">
    <location>
        <begin position="295"/>
        <end position="315"/>
    </location>
</feature>
<evidence type="ECO:0000256" key="4">
    <source>
        <dbReference type="ARBA" id="ARBA00010031"/>
    </source>
</evidence>
<accession>A0A9P4TJC9</accession>
<feature type="signal peptide" evidence="17">
    <location>
        <begin position="1"/>
        <end position="22"/>
    </location>
</feature>
<keyword evidence="11 14" id="KW-1015">Disulfide bond</keyword>
<comment type="similarity">
    <text evidence="4">Belongs to the RBT5 family.</text>
</comment>
<keyword evidence="6" id="KW-0336">GPI-anchor</keyword>
<dbReference type="AlphaFoldDB" id="A0A9P4TJC9"/>
<evidence type="ECO:0000256" key="12">
    <source>
        <dbReference type="ARBA" id="ARBA00023288"/>
    </source>
</evidence>
<evidence type="ECO:0000256" key="14">
    <source>
        <dbReference type="PROSITE-ProRule" id="PRU01356"/>
    </source>
</evidence>
<evidence type="ECO:0000256" key="7">
    <source>
        <dbReference type="ARBA" id="ARBA00022692"/>
    </source>
</evidence>
<evidence type="ECO:0000256" key="15">
    <source>
        <dbReference type="SAM" id="MobiDB-lite"/>
    </source>
</evidence>
<evidence type="ECO:0000256" key="17">
    <source>
        <dbReference type="SAM" id="SignalP"/>
    </source>
</evidence>
<feature type="disulfide bond" evidence="14">
    <location>
        <begin position="58"/>
        <end position="91"/>
    </location>
</feature>
<dbReference type="PANTHER" id="PTHR33048:SF19">
    <property type="entry name" value="MEMBRANE PROTEIN PTH11-LIKE, PUTATIVE (AFU_ORTHOLOGUE AFUA_1G14080)-RELATED"/>
    <property type="match status" value="1"/>
</dbReference>
<keyword evidence="14" id="KW-0349">Heme</keyword>
<comment type="caution">
    <text evidence="19">The sequence shown here is derived from an EMBL/GenBank/DDBJ whole genome shotgun (WGS) entry which is preliminary data.</text>
</comment>
<evidence type="ECO:0000256" key="3">
    <source>
        <dbReference type="ARBA" id="ARBA00004613"/>
    </source>
</evidence>
<keyword evidence="14" id="KW-0408">Iron</keyword>
<reference evidence="19" key="1">
    <citation type="submission" date="2019-04" db="EMBL/GenBank/DDBJ databases">
        <title>Sequencing of skin fungus with MAO and IRED activity.</title>
        <authorList>
            <person name="Marsaioli A.J."/>
            <person name="Bonatto J.M.C."/>
            <person name="Reis Junior O."/>
        </authorList>
    </citation>
    <scope>NUCLEOTIDE SEQUENCE</scope>
    <source>
        <strain evidence="19">30M1</strain>
    </source>
</reference>
<keyword evidence="9 16" id="KW-1133">Transmembrane helix</keyword>
<gene>
    <name evidence="19" type="ORF">E8E13_005510</name>
</gene>
<feature type="binding site" description="axial binding residue" evidence="14">
    <location>
        <position position="53"/>
    </location>
    <ligand>
        <name>heme</name>
        <dbReference type="ChEBI" id="CHEBI:30413"/>
    </ligand>
    <ligandPart>
        <name>Fe</name>
        <dbReference type="ChEBI" id="CHEBI:18248"/>
    </ligandPart>
</feature>
<comment type="similarity">
    <text evidence="13">Belongs to the SAT4 family.</text>
</comment>
<dbReference type="GO" id="GO:0098552">
    <property type="term" value="C:side of membrane"/>
    <property type="evidence" value="ECO:0007669"/>
    <property type="project" value="UniProtKB-KW"/>
</dbReference>
<comment type="subcellular location">
    <subcellularLocation>
        <location evidence="2">Membrane</location>
        <topology evidence="2">Lipid-anchor</topology>
        <topology evidence="2">GPI-anchor</topology>
    </subcellularLocation>
    <subcellularLocation>
        <location evidence="1">Membrane</location>
        <topology evidence="1">Multi-pass membrane protein</topology>
    </subcellularLocation>
    <subcellularLocation>
        <location evidence="3">Secreted</location>
    </subcellularLocation>
</comment>
<dbReference type="Pfam" id="PF05730">
    <property type="entry name" value="CFEM"/>
    <property type="match status" value="1"/>
</dbReference>
<dbReference type="Pfam" id="PF20684">
    <property type="entry name" value="Fung_rhodopsin"/>
    <property type="match status" value="1"/>
</dbReference>
<dbReference type="OrthoDB" id="2496787at2759"/>
<evidence type="ECO:0000256" key="2">
    <source>
        <dbReference type="ARBA" id="ARBA00004589"/>
    </source>
</evidence>
<feature type="transmembrane region" description="Helical" evidence="16">
    <location>
        <begin position="104"/>
        <end position="123"/>
    </location>
</feature>
<dbReference type="GO" id="GO:0005576">
    <property type="term" value="C:extracellular region"/>
    <property type="evidence" value="ECO:0007669"/>
    <property type="project" value="UniProtKB-SubCell"/>
</dbReference>
<dbReference type="PANTHER" id="PTHR33048">
    <property type="entry name" value="PTH11-LIKE INTEGRAL MEMBRANE PROTEIN (AFU_ORTHOLOGUE AFUA_5G11245)"/>
    <property type="match status" value="1"/>
</dbReference>
<protein>
    <recommendedName>
        <fullName evidence="18">CFEM domain-containing protein</fullName>
    </recommendedName>
</protein>
<evidence type="ECO:0000256" key="8">
    <source>
        <dbReference type="ARBA" id="ARBA00022729"/>
    </source>
</evidence>
<dbReference type="InterPro" id="IPR049326">
    <property type="entry name" value="Rhodopsin_dom_fungi"/>
</dbReference>
<feature type="disulfide bond" evidence="14">
    <location>
        <begin position="49"/>
        <end position="56"/>
    </location>
</feature>
<keyword evidence="6" id="KW-0325">Glycoprotein</keyword>
<name>A0A9P4TJC9_CURKU</name>
<keyword evidence="20" id="KW-1185">Reference proteome</keyword>
<feature type="transmembrane region" description="Helical" evidence="16">
    <location>
        <begin position="259"/>
        <end position="283"/>
    </location>
</feature>
<dbReference type="Proteomes" id="UP000801428">
    <property type="component" value="Unassembled WGS sequence"/>
</dbReference>
<evidence type="ECO:0000256" key="1">
    <source>
        <dbReference type="ARBA" id="ARBA00004141"/>
    </source>
</evidence>
<keyword evidence="5" id="KW-0964">Secreted</keyword>
<feature type="transmembrane region" description="Helical" evidence="16">
    <location>
        <begin position="135"/>
        <end position="158"/>
    </location>
</feature>
<feature type="transmembrane region" description="Helical" evidence="16">
    <location>
        <begin position="327"/>
        <end position="349"/>
    </location>
</feature>
<dbReference type="InterPro" id="IPR052337">
    <property type="entry name" value="SAT4-like"/>
</dbReference>
<proteinExistence type="inferred from homology"/>
<feature type="chain" id="PRO_5040342513" description="CFEM domain-containing protein" evidence="17">
    <location>
        <begin position="23"/>
        <end position="493"/>
    </location>
</feature>
<organism evidence="19 20">
    <name type="scientific">Curvularia kusanoi</name>
    <name type="common">Cochliobolus kusanoi</name>
    <dbReference type="NCBI Taxonomy" id="90978"/>
    <lineage>
        <taxon>Eukaryota</taxon>
        <taxon>Fungi</taxon>
        <taxon>Dikarya</taxon>
        <taxon>Ascomycota</taxon>
        <taxon>Pezizomycotina</taxon>
        <taxon>Dothideomycetes</taxon>
        <taxon>Pleosporomycetidae</taxon>
        <taxon>Pleosporales</taxon>
        <taxon>Pleosporineae</taxon>
        <taxon>Pleosporaceae</taxon>
        <taxon>Curvularia</taxon>
    </lineage>
</organism>
<dbReference type="InterPro" id="IPR008427">
    <property type="entry name" value="Extracellular_membr_CFEM_dom"/>
</dbReference>
<keyword evidence="12" id="KW-0449">Lipoprotein</keyword>
<dbReference type="EMBL" id="SWKU01000006">
    <property type="protein sequence ID" value="KAF3005701.1"/>
    <property type="molecule type" value="Genomic_DNA"/>
</dbReference>
<keyword evidence="7 16" id="KW-0812">Transmembrane</keyword>
<evidence type="ECO:0000256" key="16">
    <source>
        <dbReference type="SAM" id="Phobius"/>
    </source>
</evidence>
<feature type="region of interest" description="Disordered" evidence="15">
    <location>
        <begin position="384"/>
        <end position="406"/>
    </location>
</feature>